<dbReference type="OMA" id="GCNLECH"/>
<evidence type="ECO:0000313" key="2">
    <source>
        <dbReference type="Proteomes" id="UP000008744"/>
    </source>
</evidence>
<organism evidence="2">
    <name type="scientific">Drosophila persimilis</name>
    <name type="common">Fruit fly</name>
    <dbReference type="NCBI Taxonomy" id="7234"/>
    <lineage>
        <taxon>Eukaryota</taxon>
        <taxon>Metazoa</taxon>
        <taxon>Ecdysozoa</taxon>
        <taxon>Arthropoda</taxon>
        <taxon>Hexapoda</taxon>
        <taxon>Insecta</taxon>
        <taxon>Pterygota</taxon>
        <taxon>Neoptera</taxon>
        <taxon>Endopterygota</taxon>
        <taxon>Diptera</taxon>
        <taxon>Brachycera</taxon>
        <taxon>Muscomorpha</taxon>
        <taxon>Ephydroidea</taxon>
        <taxon>Drosophilidae</taxon>
        <taxon>Drosophila</taxon>
        <taxon>Sophophora</taxon>
    </lineage>
</organism>
<evidence type="ECO:0000313" key="1">
    <source>
        <dbReference type="EMBL" id="EDW37478.1"/>
    </source>
</evidence>
<dbReference type="Proteomes" id="UP000008744">
    <property type="component" value="Unassembled WGS sequence"/>
</dbReference>
<dbReference type="EMBL" id="CH479184">
    <property type="protein sequence ID" value="EDW37478.1"/>
    <property type="molecule type" value="Genomic_DNA"/>
</dbReference>
<sequence>MKWRRVLERELKLELDLELENKFRERLLWNLLSGEDWTLIAYVVRGSQNGAGCNLECHKKYGRYGRSYQEEVLQSTIVAGAAAGGSEPKTRFGNEHDKGTCVYSDYLFG</sequence>
<dbReference type="AlphaFoldDB" id="B4GJG4"/>
<proteinExistence type="predicted"/>
<gene>
    <name evidence="1" type="primary">Dper\GL26284</name>
    <name evidence="1" type="ORF">Dper_GL26284</name>
</gene>
<dbReference type="HOGENOM" id="CLU_2212668_0_0_1"/>
<keyword evidence="2" id="KW-1185">Reference proteome</keyword>
<name>B4GJG4_DROPE</name>
<accession>B4GJG4</accession>
<protein>
    <submittedName>
        <fullName evidence="1">GL26284</fullName>
    </submittedName>
</protein>
<reference evidence="1 2" key="1">
    <citation type="journal article" date="2007" name="Nature">
        <title>Evolution of genes and genomes on the Drosophila phylogeny.</title>
        <authorList>
            <consortium name="Drosophila 12 Genomes Consortium"/>
            <person name="Clark A.G."/>
            <person name="Eisen M.B."/>
            <person name="Smith D.R."/>
            <person name="Bergman C.M."/>
            <person name="Oliver B."/>
            <person name="Markow T.A."/>
            <person name="Kaufman T.C."/>
            <person name="Kellis M."/>
            <person name="Gelbart W."/>
            <person name="Iyer V.N."/>
            <person name="Pollard D.A."/>
            <person name="Sackton T.B."/>
            <person name="Larracuente A.M."/>
            <person name="Singh N.D."/>
            <person name="Abad J.P."/>
            <person name="Abt D.N."/>
            <person name="Adryan B."/>
            <person name="Aguade M."/>
            <person name="Akashi H."/>
            <person name="Anderson W.W."/>
            <person name="Aquadro C.F."/>
            <person name="Ardell D.H."/>
            <person name="Arguello R."/>
            <person name="Artieri C.G."/>
            <person name="Barbash D.A."/>
            <person name="Barker D."/>
            <person name="Barsanti P."/>
            <person name="Batterham P."/>
            <person name="Batzoglou S."/>
            <person name="Begun D."/>
            <person name="Bhutkar A."/>
            <person name="Blanco E."/>
            <person name="Bosak S.A."/>
            <person name="Bradley R.K."/>
            <person name="Brand A.D."/>
            <person name="Brent M.R."/>
            <person name="Brooks A.N."/>
            <person name="Brown R.H."/>
            <person name="Butlin R.K."/>
            <person name="Caggese C."/>
            <person name="Calvi B.R."/>
            <person name="Bernardo de Carvalho A."/>
            <person name="Caspi A."/>
            <person name="Castrezana S."/>
            <person name="Celniker S.E."/>
            <person name="Chang J.L."/>
            <person name="Chapple C."/>
            <person name="Chatterji S."/>
            <person name="Chinwalla A."/>
            <person name="Civetta A."/>
            <person name="Clifton S.W."/>
            <person name="Comeron J.M."/>
            <person name="Costello J.C."/>
            <person name="Coyne J.A."/>
            <person name="Daub J."/>
            <person name="David R.G."/>
            <person name="Delcher A.L."/>
            <person name="Delehaunty K."/>
            <person name="Do C.B."/>
            <person name="Ebling H."/>
            <person name="Edwards K."/>
            <person name="Eickbush T."/>
            <person name="Evans J.D."/>
            <person name="Filipski A."/>
            <person name="Findeiss S."/>
            <person name="Freyhult E."/>
            <person name="Fulton L."/>
            <person name="Fulton R."/>
            <person name="Garcia A.C."/>
            <person name="Gardiner A."/>
            <person name="Garfield D.A."/>
            <person name="Garvin B.E."/>
            <person name="Gibson G."/>
            <person name="Gilbert D."/>
            <person name="Gnerre S."/>
            <person name="Godfrey J."/>
            <person name="Good R."/>
            <person name="Gotea V."/>
            <person name="Gravely B."/>
            <person name="Greenberg A.J."/>
            <person name="Griffiths-Jones S."/>
            <person name="Gross S."/>
            <person name="Guigo R."/>
            <person name="Gustafson E.A."/>
            <person name="Haerty W."/>
            <person name="Hahn M.W."/>
            <person name="Halligan D.L."/>
            <person name="Halpern A.L."/>
            <person name="Halter G.M."/>
            <person name="Han M.V."/>
            <person name="Heger A."/>
            <person name="Hillier L."/>
            <person name="Hinrichs A.S."/>
            <person name="Holmes I."/>
            <person name="Hoskins R.A."/>
            <person name="Hubisz M.J."/>
            <person name="Hultmark D."/>
            <person name="Huntley M.A."/>
            <person name="Jaffe D.B."/>
            <person name="Jagadeeshan S."/>
            <person name="Jeck W.R."/>
            <person name="Johnson J."/>
            <person name="Jones C.D."/>
            <person name="Jordan W.C."/>
            <person name="Karpen G.H."/>
            <person name="Kataoka E."/>
            <person name="Keightley P.D."/>
            <person name="Kheradpour P."/>
            <person name="Kirkness E.F."/>
            <person name="Koerich L.B."/>
            <person name="Kristiansen K."/>
            <person name="Kudrna D."/>
            <person name="Kulathinal R.J."/>
            <person name="Kumar S."/>
            <person name="Kwok R."/>
            <person name="Lander E."/>
            <person name="Langley C.H."/>
            <person name="Lapoint R."/>
            <person name="Lazzaro B.P."/>
            <person name="Lee S.J."/>
            <person name="Levesque L."/>
            <person name="Li R."/>
            <person name="Lin C.F."/>
            <person name="Lin M.F."/>
            <person name="Lindblad-Toh K."/>
            <person name="Llopart A."/>
            <person name="Long M."/>
            <person name="Low L."/>
            <person name="Lozovsky E."/>
            <person name="Lu J."/>
            <person name="Luo M."/>
            <person name="Machado C.A."/>
            <person name="Makalowski W."/>
            <person name="Marzo M."/>
            <person name="Matsuda M."/>
            <person name="Matzkin L."/>
            <person name="McAllister B."/>
            <person name="McBride C.S."/>
            <person name="McKernan B."/>
            <person name="McKernan K."/>
            <person name="Mendez-Lago M."/>
            <person name="Minx P."/>
            <person name="Mollenhauer M.U."/>
            <person name="Montooth K."/>
            <person name="Mount S.M."/>
            <person name="Mu X."/>
            <person name="Myers E."/>
            <person name="Negre B."/>
            <person name="Newfeld S."/>
            <person name="Nielsen R."/>
            <person name="Noor M.A."/>
            <person name="O'Grady P."/>
            <person name="Pachter L."/>
            <person name="Papaceit M."/>
            <person name="Parisi M.J."/>
            <person name="Parisi M."/>
            <person name="Parts L."/>
            <person name="Pedersen J.S."/>
            <person name="Pesole G."/>
            <person name="Phillippy A.M."/>
            <person name="Ponting C.P."/>
            <person name="Pop M."/>
            <person name="Porcelli D."/>
            <person name="Powell J.R."/>
            <person name="Prohaska S."/>
            <person name="Pruitt K."/>
            <person name="Puig M."/>
            <person name="Quesneville H."/>
            <person name="Ram K.R."/>
            <person name="Rand D."/>
            <person name="Rasmussen M.D."/>
            <person name="Reed L.K."/>
            <person name="Reenan R."/>
            <person name="Reily A."/>
            <person name="Remington K.A."/>
            <person name="Rieger T.T."/>
            <person name="Ritchie M.G."/>
            <person name="Robin C."/>
            <person name="Rogers Y.H."/>
            <person name="Rohde C."/>
            <person name="Rozas J."/>
            <person name="Rubenfield M.J."/>
            <person name="Ruiz A."/>
            <person name="Russo S."/>
            <person name="Salzberg S.L."/>
            <person name="Sanchez-Gracia A."/>
            <person name="Saranga D.J."/>
            <person name="Sato H."/>
            <person name="Schaeffer S.W."/>
            <person name="Schatz M.C."/>
            <person name="Schlenke T."/>
            <person name="Schwartz R."/>
            <person name="Segarra C."/>
            <person name="Singh R.S."/>
            <person name="Sirot L."/>
            <person name="Sirota M."/>
            <person name="Sisneros N.B."/>
            <person name="Smith C.D."/>
            <person name="Smith T.F."/>
            <person name="Spieth J."/>
            <person name="Stage D.E."/>
            <person name="Stark A."/>
            <person name="Stephan W."/>
            <person name="Strausberg R.L."/>
            <person name="Strempel S."/>
            <person name="Sturgill D."/>
            <person name="Sutton G."/>
            <person name="Sutton G.G."/>
            <person name="Tao W."/>
            <person name="Teichmann S."/>
            <person name="Tobari Y.N."/>
            <person name="Tomimura Y."/>
            <person name="Tsolas J.M."/>
            <person name="Valente V.L."/>
            <person name="Venter E."/>
            <person name="Venter J.C."/>
            <person name="Vicario S."/>
            <person name="Vieira F.G."/>
            <person name="Vilella A.J."/>
            <person name="Villasante A."/>
            <person name="Walenz B."/>
            <person name="Wang J."/>
            <person name="Wasserman M."/>
            <person name="Watts T."/>
            <person name="Wilson D."/>
            <person name="Wilson R.K."/>
            <person name="Wing R.A."/>
            <person name="Wolfner M.F."/>
            <person name="Wong A."/>
            <person name="Wong G.K."/>
            <person name="Wu C.I."/>
            <person name="Wu G."/>
            <person name="Yamamoto D."/>
            <person name="Yang H.P."/>
            <person name="Yang S.P."/>
            <person name="Yorke J.A."/>
            <person name="Yoshida K."/>
            <person name="Zdobnov E."/>
            <person name="Zhang P."/>
            <person name="Zhang Y."/>
            <person name="Zimin A.V."/>
            <person name="Baldwin J."/>
            <person name="Abdouelleil A."/>
            <person name="Abdulkadir J."/>
            <person name="Abebe A."/>
            <person name="Abera B."/>
            <person name="Abreu J."/>
            <person name="Acer S.C."/>
            <person name="Aftuck L."/>
            <person name="Alexander A."/>
            <person name="An P."/>
            <person name="Anderson E."/>
            <person name="Anderson S."/>
            <person name="Arachi H."/>
            <person name="Azer M."/>
            <person name="Bachantsang P."/>
            <person name="Barry A."/>
            <person name="Bayul T."/>
            <person name="Berlin A."/>
            <person name="Bessette D."/>
            <person name="Bloom T."/>
            <person name="Blye J."/>
            <person name="Boguslavskiy L."/>
            <person name="Bonnet C."/>
            <person name="Boukhgalter B."/>
            <person name="Bourzgui I."/>
            <person name="Brown A."/>
            <person name="Cahill P."/>
            <person name="Channer S."/>
            <person name="Cheshatsang Y."/>
            <person name="Chuda L."/>
            <person name="Citroen M."/>
            <person name="Collymore A."/>
            <person name="Cooke P."/>
            <person name="Costello M."/>
            <person name="D'Aco K."/>
            <person name="Daza R."/>
            <person name="De Haan G."/>
            <person name="DeGray S."/>
            <person name="DeMaso C."/>
            <person name="Dhargay N."/>
            <person name="Dooley K."/>
            <person name="Dooley E."/>
            <person name="Doricent M."/>
            <person name="Dorje P."/>
            <person name="Dorjee K."/>
            <person name="Dupes A."/>
            <person name="Elong R."/>
            <person name="Falk J."/>
            <person name="Farina A."/>
            <person name="Faro S."/>
            <person name="Ferguson D."/>
            <person name="Fisher S."/>
            <person name="Foley C.D."/>
            <person name="Franke A."/>
            <person name="Friedrich D."/>
            <person name="Gadbois L."/>
            <person name="Gearin G."/>
            <person name="Gearin C.R."/>
            <person name="Giannoukos G."/>
            <person name="Goode T."/>
            <person name="Graham J."/>
            <person name="Grandbois E."/>
            <person name="Grewal S."/>
            <person name="Gyaltsen K."/>
            <person name="Hafez N."/>
            <person name="Hagos B."/>
            <person name="Hall J."/>
            <person name="Henson C."/>
            <person name="Hollinger A."/>
            <person name="Honan T."/>
            <person name="Huard M.D."/>
            <person name="Hughes L."/>
            <person name="Hurhula B."/>
            <person name="Husby M.E."/>
            <person name="Kamat A."/>
            <person name="Kanga B."/>
            <person name="Kashin S."/>
            <person name="Khazanovich D."/>
            <person name="Kisner P."/>
            <person name="Lance K."/>
            <person name="Lara M."/>
            <person name="Lee W."/>
            <person name="Lennon N."/>
            <person name="Letendre F."/>
            <person name="LeVine R."/>
            <person name="Lipovsky A."/>
            <person name="Liu X."/>
            <person name="Liu J."/>
            <person name="Liu S."/>
            <person name="Lokyitsang T."/>
            <person name="Lokyitsang Y."/>
            <person name="Lubonja R."/>
            <person name="Lui A."/>
            <person name="MacDonald P."/>
            <person name="Magnisalis V."/>
            <person name="Maru K."/>
            <person name="Matthews C."/>
            <person name="McCusker W."/>
            <person name="McDonough S."/>
            <person name="Mehta T."/>
            <person name="Meldrim J."/>
            <person name="Meneus L."/>
            <person name="Mihai O."/>
            <person name="Mihalev A."/>
            <person name="Mihova T."/>
            <person name="Mittelman R."/>
            <person name="Mlenga V."/>
            <person name="Montmayeur A."/>
            <person name="Mulrain L."/>
            <person name="Navidi A."/>
            <person name="Naylor J."/>
            <person name="Negash T."/>
            <person name="Nguyen T."/>
            <person name="Nguyen N."/>
            <person name="Nicol R."/>
            <person name="Norbu C."/>
            <person name="Norbu N."/>
            <person name="Novod N."/>
            <person name="O'Neill B."/>
            <person name="Osman S."/>
            <person name="Markiewicz E."/>
            <person name="Oyono O.L."/>
            <person name="Patti C."/>
            <person name="Phunkhang P."/>
            <person name="Pierre F."/>
            <person name="Priest M."/>
            <person name="Raghuraman S."/>
            <person name="Rege F."/>
            <person name="Reyes R."/>
            <person name="Rise C."/>
            <person name="Rogov P."/>
            <person name="Ross K."/>
            <person name="Ryan E."/>
            <person name="Settipalli S."/>
            <person name="Shea T."/>
            <person name="Sherpa N."/>
            <person name="Shi L."/>
            <person name="Shih D."/>
            <person name="Sparrow T."/>
            <person name="Spaulding J."/>
            <person name="Stalker J."/>
            <person name="Stange-Thomann N."/>
            <person name="Stavropoulos S."/>
            <person name="Stone C."/>
            <person name="Strader C."/>
            <person name="Tesfaye S."/>
            <person name="Thomson T."/>
            <person name="Thoulutsang Y."/>
            <person name="Thoulutsang D."/>
            <person name="Topham K."/>
            <person name="Topping I."/>
            <person name="Tsamla T."/>
            <person name="Vassiliev H."/>
            <person name="Vo A."/>
            <person name="Wangchuk T."/>
            <person name="Wangdi T."/>
            <person name="Weiand M."/>
            <person name="Wilkinson J."/>
            <person name="Wilson A."/>
            <person name="Yadav S."/>
            <person name="Young G."/>
            <person name="Yu Q."/>
            <person name="Zembek L."/>
            <person name="Zhong D."/>
            <person name="Zimmer A."/>
            <person name="Zwirko Z."/>
            <person name="Jaffe D.B."/>
            <person name="Alvarez P."/>
            <person name="Brockman W."/>
            <person name="Butler J."/>
            <person name="Chin C."/>
            <person name="Gnerre S."/>
            <person name="Grabherr M."/>
            <person name="Kleber M."/>
            <person name="Mauceli E."/>
            <person name="MacCallum I."/>
        </authorList>
    </citation>
    <scope>NUCLEOTIDE SEQUENCE [LARGE SCALE GENOMIC DNA]</scope>
    <source>
        <strain evidence="2">MSH-3 / Tucson 14011-0111.49</strain>
    </source>
</reference>